<dbReference type="EMBL" id="JACHJR010000001">
    <property type="protein sequence ID" value="MBB4949397.1"/>
    <property type="molecule type" value="Genomic_DNA"/>
</dbReference>
<comment type="caution">
    <text evidence="11">The sequence shown here is derived from an EMBL/GenBank/DDBJ whole genome shotgun (WGS) entry which is preliminary data.</text>
</comment>
<keyword evidence="4" id="KW-1003">Cell membrane</keyword>
<dbReference type="InterPro" id="IPR025662">
    <property type="entry name" value="Sigma_54_int_dom_ATP-bd_1"/>
</dbReference>
<evidence type="ECO:0000313" key="11">
    <source>
        <dbReference type="EMBL" id="MBB4949397.1"/>
    </source>
</evidence>
<dbReference type="GO" id="GO:0005524">
    <property type="term" value="F:ATP binding"/>
    <property type="evidence" value="ECO:0007669"/>
    <property type="project" value="UniProtKB-KW"/>
</dbReference>
<evidence type="ECO:0000256" key="7">
    <source>
        <dbReference type="ARBA" id="ARBA00022840"/>
    </source>
</evidence>
<dbReference type="CDD" id="cd03257">
    <property type="entry name" value="ABC_NikE_OppD_transporters"/>
    <property type="match status" value="1"/>
</dbReference>
<dbReference type="InterPro" id="IPR050388">
    <property type="entry name" value="ABC_Ni/Peptide_Import"/>
</dbReference>
<dbReference type="RefSeq" id="WP_184919705.1">
    <property type="nucleotide sequence ID" value="NZ_JACHJR010000001.1"/>
</dbReference>
<accession>A0A7W7SFG0</accession>
<dbReference type="PROSITE" id="PS50893">
    <property type="entry name" value="ABC_TRANSPORTER_2"/>
    <property type="match status" value="1"/>
</dbReference>
<keyword evidence="5" id="KW-0997">Cell inner membrane</keyword>
<dbReference type="Pfam" id="PF00005">
    <property type="entry name" value="ABC_tran"/>
    <property type="match status" value="1"/>
</dbReference>
<dbReference type="SUPFAM" id="SSF52540">
    <property type="entry name" value="P-loop containing nucleoside triphosphate hydrolases"/>
    <property type="match status" value="1"/>
</dbReference>
<gene>
    <name evidence="11" type="ORF">F4556_004932</name>
</gene>
<dbReference type="PANTHER" id="PTHR43297">
    <property type="entry name" value="OLIGOPEPTIDE TRANSPORT ATP-BINDING PROTEIN APPD"/>
    <property type="match status" value="1"/>
</dbReference>
<feature type="domain" description="ABC transporter" evidence="10">
    <location>
        <begin position="5"/>
        <end position="252"/>
    </location>
</feature>
<evidence type="ECO:0000313" key="12">
    <source>
        <dbReference type="Proteomes" id="UP000573327"/>
    </source>
</evidence>
<protein>
    <submittedName>
        <fullName evidence="11">ABC-type glutathione transport system ATPase component</fullName>
    </submittedName>
</protein>
<keyword evidence="9" id="KW-0472">Membrane</keyword>
<dbReference type="InterPro" id="IPR003439">
    <property type="entry name" value="ABC_transporter-like_ATP-bd"/>
</dbReference>
<evidence type="ECO:0000256" key="1">
    <source>
        <dbReference type="ARBA" id="ARBA00004202"/>
    </source>
</evidence>
<keyword evidence="12" id="KW-1185">Reference proteome</keyword>
<evidence type="ECO:0000256" key="5">
    <source>
        <dbReference type="ARBA" id="ARBA00022519"/>
    </source>
</evidence>
<dbReference type="PROSITE" id="PS00675">
    <property type="entry name" value="SIGMA54_INTERACT_1"/>
    <property type="match status" value="1"/>
</dbReference>
<organism evidence="11 12">
    <name type="scientific">Kitasatospora gansuensis</name>
    <dbReference type="NCBI Taxonomy" id="258050"/>
    <lineage>
        <taxon>Bacteria</taxon>
        <taxon>Bacillati</taxon>
        <taxon>Actinomycetota</taxon>
        <taxon>Actinomycetes</taxon>
        <taxon>Kitasatosporales</taxon>
        <taxon>Streptomycetaceae</taxon>
        <taxon>Kitasatospora</taxon>
    </lineage>
</organism>
<evidence type="ECO:0000259" key="10">
    <source>
        <dbReference type="PROSITE" id="PS50893"/>
    </source>
</evidence>
<dbReference type="SMART" id="SM00382">
    <property type="entry name" value="AAA"/>
    <property type="match status" value="1"/>
</dbReference>
<comment type="similarity">
    <text evidence="2">Belongs to the ABC transporter superfamily.</text>
</comment>
<keyword evidence="6" id="KW-0547">Nucleotide-binding</keyword>
<sequence length="267" mass="28337">MSAALTVTDLTVGYPGGVRAVAGVSFELGAGEALVLLGESGSGKTTVARTVLGLPGRGAEVSGSVRLGDTELRGLTGPDWSRVRGRRIGYVPQDPTAALDPLRRIGPQLAEVLRRHGVADGRRAAKAEVPRLLELAGIGEPERVARSYPHELSGGLRQRAAIAIAVCCGPELLIADEPTTALDALVRGRILDLFDELRRDCGIALLLVTHDLTAARRIGGTVVVLQDGRVIESGPTERHTLHHQGLGELRRRPQERSTYLNGQALSQ</sequence>
<dbReference type="Gene3D" id="3.40.50.300">
    <property type="entry name" value="P-loop containing nucleotide triphosphate hydrolases"/>
    <property type="match status" value="1"/>
</dbReference>
<keyword evidence="7" id="KW-0067">ATP-binding</keyword>
<keyword evidence="8" id="KW-1278">Translocase</keyword>
<evidence type="ECO:0000256" key="2">
    <source>
        <dbReference type="ARBA" id="ARBA00005417"/>
    </source>
</evidence>
<evidence type="ECO:0000256" key="8">
    <source>
        <dbReference type="ARBA" id="ARBA00022967"/>
    </source>
</evidence>
<reference evidence="11 12" key="1">
    <citation type="submission" date="2020-08" db="EMBL/GenBank/DDBJ databases">
        <title>Sequencing the genomes of 1000 actinobacteria strains.</title>
        <authorList>
            <person name="Klenk H.-P."/>
        </authorList>
    </citation>
    <scope>NUCLEOTIDE SEQUENCE [LARGE SCALE GENOMIC DNA]</scope>
    <source>
        <strain evidence="11 12">DSM 44786</strain>
    </source>
</reference>
<dbReference type="InterPro" id="IPR027417">
    <property type="entry name" value="P-loop_NTPase"/>
</dbReference>
<dbReference type="PANTHER" id="PTHR43297:SF14">
    <property type="entry name" value="ATPASE AAA-TYPE CORE DOMAIN-CONTAINING PROTEIN"/>
    <property type="match status" value="1"/>
</dbReference>
<name>A0A7W7SFG0_9ACTN</name>
<keyword evidence="3" id="KW-0813">Transport</keyword>
<comment type="subcellular location">
    <subcellularLocation>
        <location evidence="1">Cell membrane</location>
        <topology evidence="1">Peripheral membrane protein</topology>
    </subcellularLocation>
</comment>
<dbReference type="GO" id="GO:0005886">
    <property type="term" value="C:plasma membrane"/>
    <property type="evidence" value="ECO:0007669"/>
    <property type="project" value="UniProtKB-SubCell"/>
</dbReference>
<evidence type="ECO:0000256" key="9">
    <source>
        <dbReference type="ARBA" id="ARBA00023136"/>
    </source>
</evidence>
<dbReference type="AlphaFoldDB" id="A0A7W7SFG0"/>
<dbReference type="GO" id="GO:0016887">
    <property type="term" value="F:ATP hydrolysis activity"/>
    <property type="evidence" value="ECO:0007669"/>
    <property type="project" value="InterPro"/>
</dbReference>
<proteinExistence type="inferred from homology"/>
<evidence type="ECO:0000256" key="3">
    <source>
        <dbReference type="ARBA" id="ARBA00022448"/>
    </source>
</evidence>
<evidence type="ECO:0000256" key="4">
    <source>
        <dbReference type="ARBA" id="ARBA00022475"/>
    </source>
</evidence>
<evidence type="ECO:0000256" key="6">
    <source>
        <dbReference type="ARBA" id="ARBA00022741"/>
    </source>
</evidence>
<dbReference type="Proteomes" id="UP000573327">
    <property type="component" value="Unassembled WGS sequence"/>
</dbReference>
<dbReference type="InterPro" id="IPR003593">
    <property type="entry name" value="AAA+_ATPase"/>
</dbReference>